<dbReference type="Proteomes" id="UP000295447">
    <property type="component" value="Unassembled WGS sequence"/>
</dbReference>
<dbReference type="OrthoDB" id="3823493at2"/>
<name>A0A4R7ZYB9_9ACTN</name>
<comment type="caution">
    <text evidence="1">The sequence shown here is derived from an EMBL/GenBank/DDBJ whole genome shotgun (WGS) entry which is preliminary data.</text>
</comment>
<protein>
    <submittedName>
        <fullName evidence="1">Uncharacterized protein</fullName>
    </submittedName>
</protein>
<dbReference type="RefSeq" id="WP_134115812.1">
    <property type="nucleotide sequence ID" value="NZ_SODF01000001.1"/>
</dbReference>
<evidence type="ECO:0000313" key="2">
    <source>
        <dbReference type="Proteomes" id="UP000295447"/>
    </source>
</evidence>
<gene>
    <name evidence="1" type="ORF">EV650_1016</name>
</gene>
<sequence>MNLRLDPPPVPPLDPARRAQLRKQVMDKSRPAGHPPARRWIAPAIGVGAVAAVVAGSLVITNRPPTAPDGAGPATAATPTAPRTGLEVVPDAEAAAAFAKACERGGHTRLDRPLTIIWARRVPGANPRNTDVLMILKGSGASGLATCLAPSGAGGWEKYPSPRWVTLPTQNEGLAGLTSGSSSLSAPKPASRMWKLYRARPEVARVESRLVWKGTTSPWQQGYVDSGYAYADNRVNVAVSLSTVRQEVRAYDAQGRLLPIEPK</sequence>
<evidence type="ECO:0000313" key="1">
    <source>
        <dbReference type="EMBL" id="TDW22181.1"/>
    </source>
</evidence>
<accession>A0A4R7ZYB9</accession>
<dbReference type="EMBL" id="SODF01000001">
    <property type="protein sequence ID" value="TDW22181.1"/>
    <property type="molecule type" value="Genomic_DNA"/>
</dbReference>
<dbReference type="AlphaFoldDB" id="A0A4R7ZYB9"/>
<reference evidence="1 2" key="1">
    <citation type="submission" date="2019-03" db="EMBL/GenBank/DDBJ databases">
        <title>Genomic Encyclopedia of Type Strains, Phase III (KMG-III): the genomes of soil and plant-associated and newly described type strains.</title>
        <authorList>
            <person name="Whitman W."/>
        </authorList>
    </citation>
    <scope>NUCLEOTIDE SEQUENCE [LARGE SCALE GENOMIC DNA]</scope>
    <source>
        <strain evidence="1 2">VKM Ac-2570</strain>
    </source>
</reference>
<organism evidence="1 2">
    <name type="scientific">Kribbella kalugense</name>
    <dbReference type="NCBI Taxonomy" id="2512221"/>
    <lineage>
        <taxon>Bacteria</taxon>
        <taxon>Bacillati</taxon>
        <taxon>Actinomycetota</taxon>
        <taxon>Actinomycetes</taxon>
        <taxon>Propionibacteriales</taxon>
        <taxon>Kribbellaceae</taxon>
        <taxon>Kribbella</taxon>
    </lineage>
</organism>
<keyword evidence="2" id="KW-1185">Reference proteome</keyword>
<proteinExistence type="predicted"/>